<evidence type="ECO:0000313" key="1">
    <source>
        <dbReference type="EMBL" id="GAH67682.1"/>
    </source>
</evidence>
<accession>X1HE42</accession>
<sequence>MKFEFTAKELERLTMFVEGRGSCFDDWDKQLLQKLRDYISQAESVEEAEV</sequence>
<gene>
    <name evidence="1" type="ORF">S03H2_48840</name>
</gene>
<name>X1HE42_9ZZZZ</name>
<organism evidence="1">
    <name type="scientific">marine sediment metagenome</name>
    <dbReference type="NCBI Taxonomy" id="412755"/>
    <lineage>
        <taxon>unclassified sequences</taxon>
        <taxon>metagenomes</taxon>
        <taxon>ecological metagenomes</taxon>
    </lineage>
</organism>
<dbReference type="AlphaFoldDB" id="X1HE42"/>
<protein>
    <submittedName>
        <fullName evidence="1">Uncharacterized protein</fullName>
    </submittedName>
</protein>
<comment type="caution">
    <text evidence="1">The sequence shown here is derived from an EMBL/GenBank/DDBJ whole genome shotgun (WGS) entry which is preliminary data.</text>
</comment>
<reference evidence="1" key="1">
    <citation type="journal article" date="2014" name="Front. Microbiol.">
        <title>High frequency of phylogenetically diverse reductive dehalogenase-homologous genes in deep subseafloor sedimentary metagenomes.</title>
        <authorList>
            <person name="Kawai M."/>
            <person name="Futagami T."/>
            <person name="Toyoda A."/>
            <person name="Takaki Y."/>
            <person name="Nishi S."/>
            <person name="Hori S."/>
            <person name="Arai W."/>
            <person name="Tsubouchi T."/>
            <person name="Morono Y."/>
            <person name="Uchiyama I."/>
            <person name="Ito T."/>
            <person name="Fujiyama A."/>
            <person name="Inagaki F."/>
            <person name="Takami H."/>
        </authorList>
    </citation>
    <scope>NUCLEOTIDE SEQUENCE</scope>
    <source>
        <strain evidence="1">Expedition CK06-06</strain>
    </source>
</reference>
<proteinExistence type="predicted"/>
<dbReference type="EMBL" id="BARU01030826">
    <property type="protein sequence ID" value="GAH67682.1"/>
    <property type="molecule type" value="Genomic_DNA"/>
</dbReference>